<dbReference type="RefSeq" id="WP_093323992.1">
    <property type="nucleotide sequence ID" value="NZ_FOSZ01000004.1"/>
</dbReference>
<dbReference type="EMBL" id="FOSZ01000004">
    <property type="protein sequence ID" value="SFL04970.1"/>
    <property type="molecule type" value="Genomic_DNA"/>
</dbReference>
<keyword evidence="2" id="KW-0808">Transferase</keyword>
<dbReference type="GO" id="GO:0016740">
    <property type="term" value="F:transferase activity"/>
    <property type="evidence" value="ECO:0007669"/>
    <property type="project" value="UniProtKB-KW"/>
</dbReference>
<reference evidence="3" key="1">
    <citation type="submission" date="2016-10" db="EMBL/GenBank/DDBJ databases">
        <authorList>
            <person name="Varghese N."/>
            <person name="Submissions S."/>
        </authorList>
    </citation>
    <scope>NUCLEOTIDE SEQUENCE [LARGE SCALE GENOMIC DNA]</scope>
    <source>
        <strain evidence="3">DSM 28453</strain>
    </source>
</reference>
<keyword evidence="3" id="KW-1185">Reference proteome</keyword>
<evidence type="ECO:0000259" key="1">
    <source>
        <dbReference type="Pfam" id="PF00535"/>
    </source>
</evidence>
<evidence type="ECO:0000313" key="3">
    <source>
        <dbReference type="Proteomes" id="UP000198851"/>
    </source>
</evidence>
<dbReference type="AlphaFoldDB" id="A0A1I4EIT7"/>
<dbReference type="Proteomes" id="UP000198851">
    <property type="component" value="Unassembled WGS sequence"/>
</dbReference>
<dbReference type="SUPFAM" id="SSF53448">
    <property type="entry name" value="Nucleotide-diphospho-sugar transferases"/>
    <property type="match status" value="1"/>
</dbReference>
<organism evidence="2 3">
    <name type="scientific">Shimia haliotis</name>
    <dbReference type="NCBI Taxonomy" id="1280847"/>
    <lineage>
        <taxon>Bacteria</taxon>
        <taxon>Pseudomonadati</taxon>
        <taxon>Pseudomonadota</taxon>
        <taxon>Alphaproteobacteria</taxon>
        <taxon>Rhodobacterales</taxon>
        <taxon>Roseobacteraceae</taxon>
    </lineage>
</organism>
<dbReference type="Pfam" id="PF00535">
    <property type="entry name" value="Glycos_transf_2"/>
    <property type="match status" value="1"/>
</dbReference>
<dbReference type="SUPFAM" id="SSF53756">
    <property type="entry name" value="UDP-Glycosyltransferase/glycogen phosphorylase"/>
    <property type="match status" value="1"/>
</dbReference>
<feature type="domain" description="Glycosyltransferase 2-like" evidence="1">
    <location>
        <begin position="435"/>
        <end position="558"/>
    </location>
</feature>
<protein>
    <submittedName>
        <fullName evidence="2">Glycosyltransferase, GT2 family</fullName>
    </submittedName>
</protein>
<dbReference type="CDD" id="cd04186">
    <property type="entry name" value="GT_2_like_c"/>
    <property type="match status" value="1"/>
</dbReference>
<dbReference type="PANTHER" id="PTHR43179:SF7">
    <property type="entry name" value="RHAMNOSYLTRANSFERASE WBBL"/>
    <property type="match status" value="1"/>
</dbReference>
<dbReference type="Gene3D" id="3.40.50.2000">
    <property type="entry name" value="Glycogen Phosphorylase B"/>
    <property type="match status" value="1"/>
</dbReference>
<accession>A0A1I4EIT7</accession>
<name>A0A1I4EIT7_9RHOB</name>
<dbReference type="OrthoDB" id="5291101at2"/>
<dbReference type="InterPro" id="IPR029044">
    <property type="entry name" value="Nucleotide-diphossugar_trans"/>
</dbReference>
<sequence>MLTELPQGIQQVVLYEGSIYANVGNGAKVEHLSIRQGQRDTPFESLDLNGNNQMSFPVEYRPDFSEGHIARLINPLTGEGEDYPSAWVNNLEDWSLENSETLQLMVTDHNTSAQYSILAPLHVSFPHSHQMAFRAWVAAHRACGRLIVNVTDSDTGGTTKLFEQKFSNDRRGGKHAVGYQEINFTLPRYDKPVTLRLVLEFDKYVHEDHAIEPFLFLANPHVARAVQKDPLVVSRRLAKCSETAKSPNWLVARLPDRIMRDSTLELVAQGQSLPLLKGDDVEITLEGADGAGLNLRSTQAREFTIYLDGKQAERAYIGTETSFVRVPNEFLDGTHKLVEVRDETGSQVFFSTYALLPRHLTPTDVLLREGKYPFGGPLMAQARHRYESLKLLLKTCASDADRQQAAYALSVLEAGYDNVSLKPLNFPVVDKPDVSIVIPAHNKIEVTYLALCSLLLAHNKASFEVIVVDDASNDETTELETFVSGIRVIHNAEPQRFIKACNAGVATAEGKYVVLLNNDVEVTSGWLDQLIDGFSRFDNVGAVGSKLLYPDGQLQDAGGMVWGSGNPWNYGNRQNAWAPQFSYARQVDYLSGAALMTTRKIWDKVGGLSSYLEPMYFEDTDFSFKVRDAGYKTFFIPSSIVYHYEGMTSGTDVTSGYKRYQEVNRPKFKRRWVKAYASHGQNEGFRPDLEKDRGIVGRVLFIDYTTPRPDRDAGSYAAIQEIKLVQSLGYKVTFLPQNLANFGGYTDELQKMGVEVITAPFFLSVPEYLEKFGADFDAFFITRYYVANETLPIIRRVAPNAKVLFNNADLHFLRELRRALSNGQDTNLEQMRDIRDKELRVMRDVDVILSYNDAEHAVITSHLEGAVPVAKCPWVVDVPVKIPGLKNRTGLSFLGSFGHHPNVEGLEWFAQEVLPAIGAAMPNANLSVYGSGMGDALDHISSDMLTPIGFVDEIADAFHRHRVFVAPLLSGAGIKGKVLSALAHGIPCVLSPTAAEGIGLRNGHDCFIARTPEDWAVAISRLCEDDDLWLAMSENSRAYIKETFSFETGKEHMRAAFECVDMFQHI</sequence>
<dbReference type="Gene3D" id="3.90.550.10">
    <property type="entry name" value="Spore Coat Polysaccharide Biosynthesis Protein SpsA, Chain A"/>
    <property type="match status" value="1"/>
</dbReference>
<dbReference type="STRING" id="1280847.SAMN04488036_104284"/>
<dbReference type="InterPro" id="IPR001173">
    <property type="entry name" value="Glyco_trans_2-like"/>
</dbReference>
<dbReference type="Pfam" id="PF13692">
    <property type="entry name" value="Glyco_trans_1_4"/>
    <property type="match status" value="1"/>
</dbReference>
<proteinExistence type="predicted"/>
<gene>
    <name evidence="2" type="ORF">SAMN04488036_104284</name>
</gene>
<dbReference type="PANTHER" id="PTHR43179">
    <property type="entry name" value="RHAMNOSYLTRANSFERASE WBBL"/>
    <property type="match status" value="1"/>
</dbReference>
<evidence type="ECO:0000313" key="2">
    <source>
        <dbReference type="EMBL" id="SFL04970.1"/>
    </source>
</evidence>